<proteinExistence type="predicted"/>
<name>A0AAE1XPY2_9LAMI</name>
<organism evidence="1 2">
    <name type="scientific">Sesamum alatum</name>
    <dbReference type="NCBI Taxonomy" id="300844"/>
    <lineage>
        <taxon>Eukaryota</taxon>
        <taxon>Viridiplantae</taxon>
        <taxon>Streptophyta</taxon>
        <taxon>Embryophyta</taxon>
        <taxon>Tracheophyta</taxon>
        <taxon>Spermatophyta</taxon>
        <taxon>Magnoliopsida</taxon>
        <taxon>eudicotyledons</taxon>
        <taxon>Gunneridae</taxon>
        <taxon>Pentapetalae</taxon>
        <taxon>asterids</taxon>
        <taxon>lamiids</taxon>
        <taxon>Lamiales</taxon>
        <taxon>Pedaliaceae</taxon>
        <taxon>Sesamum</taxon>
    </lineage>
</organism>
<evidence type="ECO:0000313" key="1">
    <source>
        <dbReference type="EMBL" id="KAK4415882.1"/>
    </source>
</evidence>
<reference evidence="1" key="2">
    <citation type="journal article" date="2024" name="Plant">
        <title>Genomic evolution and insights into agronomic trait innovations of Sesamum species.</title>
        <authorList>
            <person name="Miao H."/>
            <person name="Wang L."/>
            <person name="Qu L."/>
            <person name="Liu H."/>
            <person name="Sun Y."/>
            <person name="Le M."/>
            <person name="Wang Q."/>
            <person name="Wei S."/>
            <person name="Zheng Y."/>
            <person name="Lin W."/>
            <person name="Duan Y."/>
            <person name="Cao H."/>
            <person name="Xiong S."/>
            <person name="Wang X."/>
            <person name="Wei L."/>
            <person name="Li C."/>
            <person name="Ma Q."/>
            <person name="Ju M."/>
            <person name="Zhao R."/>
            <person name="Li G."/>
            <person name="Mu C."/>
            <person name="Tian Q."/>
            <person name="Mei H."/>
            <person name="Zhang T."/>
            <person name="Gao T."/>
            <person name="Zhang H."/>
        </authorList>
    </citation>
    <scope>NUCLEOTIDE SEQUENCE</scope>
    <source>
        <strain evidence="1">3651</strain>
    </source>
</reference>
<dbReference type="Proteomes" id="UP001293254">
    <property type="component" value="Unassembled WGS sequence"/>
</dbReference>
<sequence>MEMSLPLARTIHIIRGLRMEILTRTVEDVQDDSIHSVPNKSTPIRTICAFEVGANTIAEDNVPLDDVNLDMEVADDVEREYEKSLLNVIAIHGSTCVQADDDDFEEAKVKGRHRHGISIARPDRVLKQSHVEVHSTSL</sequence>
<gene>
    <name evidence="1" type="ORF">Salat_2695600</name>
</gene>
<accession>A0AAE1XPY2</accession>
<dbReference type="EMBL" id="JACGWO010000011">
    <property type="protein sequence ID" value="KAK4415882.1"/>
    <property type="molecule type" value="Genomic_DNA"/>
</dbReference>
<evidence type="ECO:0000313" key="2">
    <source>
        <dbReference type="Proteomes" id="UP001293254"/>
    </source>
</evidence>
<comment type="caution">
    <text evidence="1">The sequence shown here is derived from an EMBL/GenBank/DDBJ whole genome shotgun (WGS) entry which is preliminary data.</text>
</comment>
<protein>
    <submittedName>
        <fullName evidence="1">Uncharacterized protein</fullName>
    </submittedName>
</protein>
<keyword evidence="2" id="KW-1185">Reference proteome</keyword>
<dbReference type="AlphaFoldDB" id="A0AAE1XPY2"/>
<reference evidence="1" key="1">
    <citation type="submission" date="2020-06" db="EMBL/GenBank/DDBJ databases">
        <authorList>
            <person name="Li T."/>
            <person name="Hu X."/>
            <person name="Zhang T."/>
            <person name="Song X."/>
            <person name="Zhang H."/>
            <person name="Dai N."/>
            <person name="Sheng W."/>
            <person name="Hou X."/>
            <person name="Wei L."/>
        </authorList>
    </citation>
    <scope>NUCLEOTIDE SEQUENCE</scope>
    <source>
        <strain evidence="1">3651</strain>
        <tissue evidence="1">Leaf</tissue>
    </source>
</reference>